<dbReference type="InterPro" id="IPR013033">
    <property type="entry name" value="MinC"/>
</dbReference>
<sequence length="233" mass="24818">MADAANPRLNLVTTPFRLKGTSLPATLMQPNTDRLHLLETELKQRLAKGNSLLKAAPLVVELKDLESFNLRGFQKLCTDLGIQLVAIRSADSAFQSEAKSLGLMALNTQERPLVAANQEELGASKVYEGSVRSGQQLVHEKGDLIVLGSVNPGGEVLASGQIHVYGALRGRALAGIHGDVQARIFTLGLKAELVAIAGHYQTSLDSKAIQTGEAVCIALQDEKLVISKLSGMS</sequence>
<dbReference type="InterPro" id="IPR005526">
    <property type="entry name" value="Septum_form_inhib_MinC_C"/>
</dbReference>
<keyword evidence="2 6" id="KW-0132">Cell division</keyword>
<dbReference type="GO" id="GO:0051302">
    <property type="term" value="P:regulation of cell division"/>
    <property type="evidence" value="ECO:0007669"/>
    <property type="project" value="InterPro"/>
</dbReference>
<dbReference type="HAMAP" id="MF_00267">
    <property type="entry name" value="MinC"/>
    <property type="match status" value="1"/>
</dbReference>
<evidence type="ECO:0000259" key="7">
    <source>
        <dbReference type="Pfam" id="PF03775"/>
    </source>
</evidence>
<dbReference type="Pfam" id="PF05209">
    <property type="entry name" value="MinC_N"/>
    <property type="match status" value="1"/>
</dbReference>
<gene>
    <name evidence="6" type="primary">minC</name>
    <name evidence="9" type="ORF">SAMN05660443_2874</name>
</gene>
<dbReference type="PANTHER" id="PTHR34108">
    <property type="entry name" value="SEPTUM SITE-DETERMINING PROTEIN MINC"/>
    <property type="match status" value="1"/>
</dbReference>
<protein>
    <recommendedName>
        <fullName evidence="6">Probable septum site-determining protein MinC</fullName>
    </recommendedName>
</protein>
<reference evidence="9 10" key="1">
    <citation type="submission" date="2016-10" db="EMBL/GenBank/DDBJ databases">
        <authorList>
            <person name="de Groot N.N."/>
        </authorList>
    </citation>
    <scope>NUCLEOTIDE SEQUENCE [LARGE SCALE GENOMIC DNA]</scope>
    <source>
        <strain evidence="9 10">DSM 18438</strain>
    </source>
</reference>
<evidence type="ECO:0000256" key="6">
    <source>
        <dbReference type="HAMAP-Rule" id="MF_00267"/>
    </source>
</evidence>
<dbReference type="Gene3D" id="3.30.70.260">
    <property type="match status" value="1"/>
</dbReference>
<evidence type="ECO:0000256" key="3">
    <source>
        <dbReference type="ARBA" id="ARBA00023210"/>
    </source>
</evidence>
<evidence type="ECO:0000256" key="5">
    <source>
        <dbReference type="ARBA" id="ARBA00025606"/>
    </source>
</evidence>
<dbReference type="PANTHER" id="PTHR34108:SF1">
    <property type="entry name" value="SEPTUM SITE-DETERMINING PROTEIN MINC"/>
    <property type="match status" value="1"/>
</dbReference>
<comment type="function">
    <text evidence="5 6">Cell division inhibitor that blocks the formation of polar Z ring septums. Rapidly oscillates between the poles of the cell to destabilize FtsZ filaments that have formed before they mature into polar Z rings. Prevents FtsZ polymerization.</text>
</comment>
<name>A0A1I1JND9_9GAMM</name>
<dbReference type="RefSeq" id="WP_091965090.1">
    <property type="nucleotide sequence ID" value="NZ_FOLH01000008.1"/>
</dbReference>
<feature type="domain" description="Septum formation inhibitor MinC C-terminal" evidence="7">
    <location>
        <begin position="127"/>
        <end position="226"/>
    </location>
</feature>
<evidence type="ECO:0000313" key="9">
    <source>
        <dbReference type="EMBL" id="SFC49996.1"/>
    </source>
</evidence>
<dbReference type="Gene3D" id="2.160.20.70">
    <property type="match status" value="1"/>
</dbReference>
<dbReference type="OrthoDB" id="9794530at2"/>
<dbReference type="InterPro" id="IPR016098">
    <property type="entry name" value="CAP/MinC_C"/>
</dbReference>
<comment type="similarity">
    <text evidence="1 6">Belongs to the MinC family.</text>
</comment>
<proteinExistence type="inferred from homology"/>
<keyword evidence="10" id="KW-1185">Reference proteome</keyword>
<feature type="domain" description="Septum formation inhibitor MinC N-terminal" evidence="8">
    <location>
        <begin position="16"/>
        <end position="84"/>
    </location>
</feature>
<accession>A0A1I1JND9</accession>
<dbReference type="InterPro" id="IPR007874">
    <property type="entry name" value="MinC_N"/>
</dbReference>
<organism evidence="9 10">
    <name type="scientific">Marinospirillum celere</name>
    <dbReference type="NCBI Taxonomy" id="1122252"/>
    <lineage>
        <taxon>Bacteria</taxon>
        <taxon>Pseudomonadati</taxon>
        <taxon>Pseudomonadota</taxon>
        <taxon>Gammaproteobacteria</taxon>
        <taxon>Oceanospirillales</taxon>
        <taxon>Oceanospirillaceae</taxon>
        <taxon>Marinospirillum</taxon>
    </lineage>
</organism>
<evidence type="ECO:0000256" key="2">
    <source>
        <dbReference type="ARBA" id="ARBA00022618"/>
    </source>
</evidence>
<dbReference type="InterPro" id="IPR036145">
    <property type="entry name" value="MinC_C_sf"/>
</dbReference>
<dbReference type="EMBL" id="FOLH01000008">
    <property type="protein sequence ID" value="SFC49996.1"/>
    <property type="molecule type" value="Genomic_DNA"/>
</dbReference>
<dbReference type="NCBIfam" id="TIGR01222">
    <property type="entry name" value="minC"/>
    <property type="match status" value="1"/>
</dbReference>
<keyword evidence="3 6" id="KW-0717">Septation</keyword>
<keyword evidence="4 6" id="KW-0131">Cell cycle</keyword>
<evidence type="ECO:0000259" key="8">
    <source>
        <dbReference type="Pfam" id="PF05209"/>
    </source>
</evidence>
<dbReference type="GO" id="GO:1901891">
    <property type="term" value="P:regulation of cell septum assembly"/>
    <property type="evidence" value="ECO:0007669"/>
    <property type="project" value="InterPro"/>
</dbReference>
<dbReference type="GO" id="GO:0000917">
    <property type="term" value="P:division septum assembly"/>
    <property type="evidence" value="ECO:0007669"/>
    <property type="project" value="UniProtKB-KW"/>
</dbReference>
<dbReference type="AlphaFoldDB" id="A0A1I1JND9"/>
<evidence type="ECO:0000256" key="4">
    <source>
        <dbReference type="ARBA" id="ARBA00023306"/>
    </source>
</evidence>
<evidence type="ECO:0000256" key="1">
    <source>
        <dbReference type="ARBA" id="ARBA00006291"/>
    </source>
</evidence>
<dbReference type="GO" id="GO:0000902">
    <property type="term" value="P:cell morphogenesis"/>
    <property type="evidence" value="ECO:0007669"/>
    <property type="project" value="InterPro"/>
</dbReference>
<dbReference type="SUPFAM" id="SSF63848">
    <property type="entry name" value="Cell-division inhibitor MinC, C-terminal domain"/>
    <property type="match status" value="1"/>
</dbReference>
<dbReference type="Pfam" id="PF03775">
    <property type="entry name" value="MinC_C"/>
    <property type="match status" value="1"/>
</dbReference>
<dbReference type="Proteomes" id="UP000199058">
    <property type="component" value="Unassembled WGS sequence"/>
</dbReference>
<evidence type="ECO:0000313" key="10">
    <source>
        <dbReference type="Proteomes" id="UP000199058"/>
    </source>
</evidence>
<dbReference type="STRING" id="1122252.SAMN05660443_2874"/>
<comment type="subunit">
    <text evidence="6">Interacts with MinD and FtsZ.</text>
</comment>